<keyword evidence="2" id="KW-1185">Reference proteome</keyword>
<evidence type="ECO:0000313" key="2">
    <source>
        <dbReference type="Proteomes" id="UP000527355"/>
    </source>
</evidence>
<dbReference type="AlphaFoldDB" id="A0A7J7SC20"/>
<accession>A0A7J7SC20</accession>
<reference evidence="1 2" key="1">
    <citation type="journal article" date="2020" name="Nature">
        <title>Six reference-quality genomes reveal evolution of bat adaptations.</title>
        <authorList>
            <person name="Jebb D."/>
            <person name="Huang Z."/>
            <person name="Pippel M."/>
            <person name="Hughes G.M."/>
            <person name="Lavrichenko K."/>
            <person name="Devanna P."/>
            <person name="Winkler S."/>
            <person name="Jermiin L.S."/>
            <person name="Skirmuntt E.C."/>
            <person name="Katzourakis A."/>
            <person name="Burkitt-Gray L."/>
            <person name="Ray D.A."/>
            <person name="Sullivan K.A.M."/>
            <person name="Roscito J.G."/>
            <person name="Kirilenko B.M."/>
            <person name="Davalos L.M."/>
            <person name="Corthals A.P."/>
            <person name="Power M.L."/>
            <person name="Jones G."/>
            <person name="Ransome R.D."/>
            <person name="Dechmann D.K.N."/>
            <person name="Locatelli A.G."/>
            <person name="Puechmaille S.J."/>
            <person name="Fedrigo O."/>
            <person name="Jarvis E.D."/>
            <person name="Hiller M."/>
            <person name="Vernes S.C."/>
            <person name="Myers E.W."/>
            <person name="Teeling E.C."/>
        </authorList>
    </citation>
    <scope>NUCLEOTIDE SEQUENCE [LARGE SCALE GENOMIC DNA]</scope>
    <source>
        <strain evidence="1">MMyoMyo1</strain>
        <tissue evidence="1">Flight muscle</tissue>
    </source>
</reference>
<comment type="caution">
    <text evidence="1">The sequence shown here is derived from an EMBL/GenBank/DDBJ whole genome shotgun (WGS) entry which is preliminary data.</text>
</comment>
<name>A0A7J7SC20_MYOMY</name>
<protein>
    <submittedName>
        <fullName evidence="1">Uncharacterized protein</fullName>
    </submittedName>
</protein>
<organism evidence="1 2">
    <name type="scientific">Myotis myotis</name>
    <name type="common">Greater mouse-eared bat</name>
    <name type="synonym">Vespertilio myotis</name>
    <dbReference type="NCBI Taxonomy" id="51298"/>
    <lineage>
        <taxon>Eukaryota</taxon>
        <taxon>Metazoa</taxon>
        <taxon>Chordata</taxon>
        <taxon>Craniata</taxon>
        <taxon>Vertebrata</taxon>
        <taxon>Euteleostomi</taxon>
        <taxon>Mammalia</taxon>
        <taxon>Eutheria</taxon>
        <taxon>Laurasiatheria</taxon>
        <taxon>Chiroptera</taxon>
        <taxon>Yangochiroptera</taxon>
        <taxon>Vespertilionidae</taxon>
        <taxon>Myotis</taxon>
    </lineage>
</organism>
<dbReference type="EMBL" id="JABWUV010000019">
    <property type="protein sequence ID" value="KAF6285889.1"/>
    <property type="molecule type" value="Genomic_DNA"/>
</dbReference>
<proteinExistence type="predicted"/>
<evidence type="ECO:0000313" key="1">
    <source>
        <dbReference type="EMBL" id="KAF6285889.1"/>
    </source>
</evidence>
<dbReference type="Proteomes" id="UP000527355">
    <property type="component" value="Unassembled WGS sequence"/>
</dbReference>
<sequence>MVPGCTEEGLLPQLGYQGRLPRRRGIWTETSEWNWSNQMHLCPDKTIWRRARDKSQNLGKQPHLTYPPIPALGDSVGLSLSLIFPECEEGRAHHSKGLLPVGNGGGRCTGALLCGQGCDLKFIFLPFPQVSEVILFEFFAS</sequence>
<gene>
    <name evidence="1" type="ORF">mMyoMyo1_009460</name>
</gene>